<dbReference type="AlphaFoldDB" id="A0A8C5MFD4"/>
<feature type="region of interest" description="Disordered" evidence="2">
    <location>
        <begin position="24"/>
        <end position="49"/>
    </location>
</feature>
<feature type="coiled-coil region" evidence="1">
    <location>
        <begin position="253"/>
        <end position="341"/>
    </location>
</feature>
<sequence>MNFTFRRRDRSQFRHIAHGLIPAATVAPRSAVPRTPPPRSPNPSPERPRSALAAAILLTSLTGRTVAIPQPRQRSFSENDSSYLDDTSMIDPYATARDLGVEQNWQEYADRKNITPVTSFDSDDEDTEQQMSDIDRERVLQDSPMISPSPMNEPIYAVPMKESKKPDAPVRNEDRSSNLSPHKENLEDAVVEATHADHQEECKVEAILTSHSPYSDVETSRQSPSRKPKKSQKDESDAAQRSSPVLAVARKDLGKLKSTVQQLTGDNVELTNQLEESKKQIKSMKIKIQNLKNDRRALTESMNTQYSEADAAELVSLREQAQELVDENDALKTMVHRLNVELSRYQTKYRPLTKEEKGKISGLPNKGPPPPWLLDLKYLSPLLLAYEDRLKEKDRLIQTFEEEMNTIKTQIKQVIEENEQLHQQLEQNRPVTVREWQLMQTQVKLLSEENQVLMEKLEVQQVKERESHSQHIQEASQLTKKVMVLEAKKQSQEDELLELQKQQALLRSKYNELKAKMDGRMEVEEHVAMVNELKSQLQHERDKSKAEAQELMDRLSALQEQKKRLHLERNDLVMDNKTLDAEVETVKKTNRKLQRRVGQLKTQLEDAMDKETAAHQYLANLITLAETIAGERDELMQMARGLETEKNGALTKMVEGSLRLGRLQEMVKVYKKTTAGELRGISSKLAKQEEDFSGKASQYQREMRHLRHLLQDRQESLDEVLQQKRRVENELEVVWESTSHENKQLKALLQKAMKQSKSDAYHVSQGFSPDSKHEYGFSYCEVKSSSHGNESIQ</sequence>
<feature type="coiled-coil region" evidence="1">
    <location>
        <begin position="475"/>
        <end position="610"/>
    </location>
</feature>
<dbReference type="Ensembl" id="ENSLLET00000014363.1">
    <property type="protein sequence ID" value="ENSLLEP00000013828.1"/>
    <property type="gene ID" value="ENSLLEG00000008749.1"/>
</dbReference>
<name>A0A8C5MFD4_9ANUR</name>
<evidence type="ECO:0000313" key="4">
    <source>
        <dbReference type="Proteomes" id="UP000694569"/>
    </source>
</evidence>
<evidence type="ECO:0000256" key="1">
    <source>
        <dbReference type="SAM" id="Coils"/>
    </source>
</evidence>
<evidence type="ECO:0000313" key="3">
    <source>
        <dbReference type="Ensembl" id="ENSLLEP00000013828.1"/>
    </source>
</evidence>
<feature type="compositionally biased region" description="Pro residues" evidence="2">
    <location>
        <begin position="34"/>
        <end position="45"/>
    </location>
</feature>
<dbReference type="GO" id="GO:0007005">
    <property type="term" value="P:mitochondrion organization"/>
    <property type="evidence" value="ECO:0007669"/>
    <property type="project" value="InterPro"/>
</dbReference>
<feature type="compositionally biased region" description="Basic and acidic residues" evidence="2">
    <location>
        <begin position="161"/>
        <end position="184"/>
    </location>
</feature>
<dbReference type="GO" id="GO:0060271">
    <property type="term" value="P:cilium assembly"/>
    <property type="evidence" value="ECO:0007669"/>
    <property type="project" value="InterPro"/>
</dbReference>
<evidence type="ECO:0000256" key="2">
    <source>
        <dbReference type="SAM" id="MobiDB-lite"/>
    </source>
</evidence>
<reference evidence="3" key="2">
    <citation type="submission" date="2025-09" db="UniProtKB">
        <authorList>
            <consortium name="Ensembl"/>
        </authorList>
    </citation>
    <scope>IDENTIFICATION</scope>
</reference>
<dbReference type="InterPro" id="IPR033545">
    <property type="entry name" value="CEP89"/>
</dbReference>
<proteinExistence type="predicted"/>
<dbReference type="PANTHER" id="PTHR36170">
    <property type="entry name" value="CENTROSOMAL PROTEIN OF 89 KDA"/>
    <property type="match status" value="1"/>
</dbReference>
<organism evidence="3 4">
    <name type="scientific">Leptobrachium leishanense</name>
    <name type="common">Leishan spiny toad</name>
    <dbReference type="NCBI Taxonomy" id="445787"/>
    <lineage>
        <taxon>Eukaryota</taxon>
        <taxon>Metazoa</taxon>
        <taxon>Chordata</taxon>
        <taxon>Craniata</taxon>
        <taxon>Vertebrata</taxon>
        <taxon>Euteleostomi</taxon>
        <taxon>Amphibia</taxon>
        <taxon>Batrachia</taxon>
        <taxon>Anura</taxon>
        <taxon>Pelobatoidea</taxon>
        <taxon>Megophryidae</taxon>
        <taxon>Leptobrachium</taxon>
    </lineage>
</organism>
<dbReference type="Proteomes" id="UP000694569">
    <property type="component" value="Unplaced"/>
</dbReference>
<dbReference type="GO" id="GO:0005814">
    <property type="term" value="C:centriole"/>
    <property type="evidence" value="ECO:0007669"/>
    <property type="project" value="InterPro"/>
</dbReference>
<feature type="region of interest" description="Disordered" evidence="2">
    <location>
        <begin position="113"/>
        <end position="184"/>
    </location>
</feature>
<accession>A0A8C5MFD4</accession>
<dbReference type="PANTHER" id="PTHR36170:SF1">
    <property type="entry name" value="CENTROSOMAL PROTEIN OF 89 KDA"/>
    <property type="match status" value="1"/>
</dbReference>
<dbReference type="GO" id="GO:0007268">
    <property type="term" value="P:chemical synaptic transmission"/>
    <property type="evidence" value="ECO:0007669"/>
    <property type="project" value="InterPro"/>
</dbReference>
<dbReference type="GO" id="GO:0045202">
    <property type="term" value="C:synapse"/>
    <property type="evidence" value="ECO:0007669"/>
    <property type="project" value="GOC"/>
</dbReference>
<keyword evidence="1" id="KW-0175">Coiled coil</keyword>
<feature type="coiled-coil region" evidence="1">
    <location>
        <begin position="383"/>
        <end position="428"/>
    </location>
</feature>
<protein>
    <submittedName>
        <fullName evidence="3">Centrosomal protein 89</fullName>
    </submittedName>
</protein>
<dbReference type="GO" id="GO:0097539">
    <property type="term" value="C:ciliary transition fiber"/>
    <property type="evidence" value="ECO:0007669"/>
    <property type="project" value="TreeGrafter"/>
</dbReference>
<keyword evidence="4" id="KW-1185">Reference proteome</keyword>
<gene>
    <name evidence="3" type="primary">CEP89</name>
</gene>
<reference evidence="3" key="1">
    <citation type="submission" date="2025-08" db="UniProtKB">
        <authorList>
            <consortium name="Ensembl"/>
        </authorList>
    </citation>
    <scope>IDENTIFICATION</scope>
</reference>
<dbReference type="GeneTree" id="ENSGT00390000018876"/>
<feature type="region of interest" description="Disordered" evidence="2">
    <location>
        <begin position="206"/>
        <end position="245"/>
    </location>
</feature>
<dbReference type="OrthoDB" id="6622877at2759"/>